<feature type="domain" description="Radical SAM core" evidence="9">
    <location>
        <begin position="233"/>
        <end position="483"/>
    </location>
</feature>
<dbReference type="SFLD" id="SFLDG01082">
    <property type="entry name" value="B12-binding_domain_containing"/>
    <property type="match status" value="1"/>
</dbReference>
<sequence length="514" mass="57896">MVEIAAEQKIVRARCKSPRFLLLYPPLQFAQNEVAKPDGSLSLAYLAGALRDAGYEVSVLDCTVGADGSPLEDSFFNVTVQPNGLRRIGMPAEAILRAIEDYDVIGLTSIFTPQTTPCLDLIAQIRNCYPNKLILAGGVNARSMRRRFFAAGADLIAISEAETTIVRIAEALQGRVPLSAVPGIMFLDQDGRERSNPVGQVLQNLDELPMPAWDMLPMQQYWAISRPHGGNFPEGQTIRYASLQTSRGCPFRCEYCHISREQSGSEYGHVGAFRMKSVDRTYREFEALKSIGVEYIFIEDDSLFAKKRRALDIFRMVRDLGFKLLDVNGINLCHLHRGRQGTQEQQVDHELIDVLAEAGFTALALPFESASQRILDRYASAKWRIADTNTAKLIRAFNDRGIRVSGNYMIGYPDESIDEIFDTITMAKRNVEEGLDYALFFAVVPFPGSALFEMAVRDGHIDRDFDPDELRWTKSIMRRLKVDTSTLEHLRQLAWMLVNRSEYVSYKRGMILPV</sequence>
<dbReference type="SFLD" id="SFLDG01123">
    <property type="entry name" value="methyltransferase_(Class_B)"/>
    <property type="match status" value="1"/>
</dbReference>
<dbReference type="InterPro" id="IPR034466">
    <property type="entry name" value="Methyltransferase_Class_B"/>
</dbReference>
<dbReference type="Gene3D" id="3.40.50.280">
    <property type="entry name" value="Cobalamin-binding domain"/>
    <property type="match status" value="1"/>
</dbReference>
<keyword evidence="5" id="KW-0479">Metal-binding</keyword>
<keyword evidence="11" id="KW-1185">Reference proteome</keyword>
<dbReference type="SFLD" id="SFLDS00029">
    <property type="entry name" value="Radical_SAM"/>
    <property type="match status" value="1"/>
</dbReference>
<dbReference type="SUPFAM" id="SSF102114">
    <property type="entry name" value="Radical SAM enzymes"/>
    <property type="match status" value="1"/>
</dbReference>
<organism evidence="10 11">
    <name type="scientific">Marilutibacter chinensis</name>
    <dbReference type="NCBI Taxonomy" id="2912247"/>
    <lineage>
        <taxon>Bacteria</taxon>
        <taxon>Pseudomonadati</taxon>
        <taxon>Pseudomonadota</taxon>
        <taxon>Gammaproteobacteria</taxon>
        <taxon>Lysobacterales</taxon>
        <taxon>Lysobacteraceae</taxon>
        <taxon>Marilutibacter</taxon>
    </lineage>
</organism>
<dbReference type="InterPro" id="IPR023404">
    <property type="entry name" value="rSAM_horseshoe"/>
</dbReference>
<dbReference type="PANTHER" id="PTHR43409">
    <property type="entry name" value="ANAEROBIC MAGNESIUM-PROTOPORPHYRIN IX MONOMETHYL ESTER CYCLASE-RELATED"/>
    <property type="match status" value="1"/>
</dbReference>
<dbReference type="CDD" id="cd01335">
    <property type="entry name" value="Radical_SAM"/>
    <property type="match status" value="1"/>
</dbReference>
<dbReference type="Proteomes" id="UP001430796">
    <property type="component" value="Unassembled WGS sequence"/>
</dbReference>
<dbReference type="CDD" id="cd02068">
    <property type="entry name" value="radical_SAM_B12_BD"/>
    <property type="match status" value="1"/>
</dbReference>
<comment type="caution">
    <text evidence="10">The sequence shown here is derived from an EMBL/GenBank/DDBJ whole genome shotgun (WGS) entry which is preliminary data.</text>
</comment>
<dbReference type="RefSeq" id="WP_237056870.1">
    <property type="nucleotide sequence ID" value="NZ_JAKJPO010000022.1"/>
</dbReference>
<evidence type="ECO:0000313" key="11">
    <source>
        <dbReference type="Proteomes" id="UP001430796"/>
    </source>
</evidence>
<keyword evidence="4" id="KW-0949">S-adenosyl-L-methionine</keyword>
<dbReference type="InterPro" id="IPR058240">
    <property type="entry name" value="rSAM_sf"/>
</dbReference>
<evidence type="ECO:0000259" key="9">
    <source>
        <dbReference type="PROSITE" id="PS51918"/>
    </source>
</evidence>
<dbReference type="InterPro" id="IPR051198">
    <property type="entry name" value="BchE-like"/>
</dbReference>
<evidence type="ECO:0000256" key="1">
    <source>
        <dbReference type="ARBA" id="ARBA00001966"/>
    </source>
</evidence>
<protein>
    <submittedName>
        <fullName evidence="10">B12-binding domain-containing radical SAM protein</fullName>
    </submittedName>
</protein>
<evidence type="ECO:0000313" key="10">
    <source>
        <dbReference type="EMBL" id="MCF7223752.1"/>
    </source>
</evidence>
<dbReference type="PROSITE" id="PS51918">
    <property type="entry name" value="RADICAL_SAM"/>
    <property type="match status" value="1"/>
</dbReference>
<dbReference type="EMBL" id="JAKJPO010000022">
    <property type="protein sequence ID" value="MCF7223752.1"/>
    <property type="molecule type" value="Genomic_DNA"/>
</dbReference>
<accession>A0ABS9HZE1</accession>
<dbReference type="Gene3D" id="3.80.30.20">
    <property type="entry name" value="tm_1862 like domain"/>
    <property type="match status" value="1"/>
</dbReference>
<dbReference type="InterPro" id="IPR006158">
    <property type="entry name" value="Cobalamin-bd"/>
</dbReference>
<evidence type="ECO:0000256" key="5">
    <source>
        <dbReference type="ARBA" id="ARBA00022723"/>
    </source>
</evidence>
<keyword evidence="7" id="KW-0411">Iron-sulfur</keyword>
<reference evidence="10 11" key="2">
    <citation type="submission" date="2022-01" db="EMBL/GenBank/DDBJ databases">
        <title>Lysobacter chinensis sp. nov., a bacterium isolated from cow dung compost.</title>
        <authorList>
            <person name="Liu Y."/>
        </authorList>
    </citation>
    <scope>NUCLEOTIDE SEQUENCE [LARGE SCALE GENOMIC DNA]</scope>
    <source>
        <strain evidence="10 11">TLK-CK17</strain>
    </source>
</reference>
<evidence type="ECO:0000256" key="4">
    <source>
        <dbReference type="ARBA" id="ARBA00022691"/>
    </source>
</evidence>
<dbReference type="Pfam" id="PF04055">
    <property type="entry name" value="Radical_SAM"/>
    <property type="match status" value="1"/>
</dbReference>
<dbReference type="InterPro" id="IPR006638">
    <property type="entry name" value="Elp3/MiaA/NifB-like_rSAM"/>
</dbReference>
<evidence type="ECO:0000256" key="6">
    <source>
        <dbReference type="ARBA" id="ARBA00023004"/>
    </source>
</evidence>
<reference evidence="11" key="1">
    <citation type="submission" date="2022-01" db="EMBL/GenBank/DDBJ databases">
        <title>Lysobacter chinensis sp. nov., a bacterium isolated from cow dung compost.</title>
        <authorList>
            <person name="Zhou L.Y."/>
        </authorList>
    </citation>
    <scope>NUCLEOTIDE SEQUENCE [LARGE SCALE GENOMIC DNA]</scope>
    <source>
        <strain evidence="11">TLK-CK17</strain>
    </source>
</reference>
<evidence type="ECO:0000256" key="2">
    <source>
        <dbReference type="ARBA" id="ARBA00022603"/>
    </source>
</evidence>
<feature type="domain" description="B12-binding" evidence="8">
    <location>
        <begin position="17"/>
        <end position="179"/>
    </location>
</feature>
<dbReference type="PANTHER" id="PTHR43409:SF7">
    <property type="entry name" value="BLL1977 PROTEIN"/>
    <property type="match status" value="1"/>
</dbReference>
<comment type="cofactor">
    <cofactor evidence="1">
        <name>[4Fe-4S] cluster</name>
        <dbReference type="ChEBI" id="CHEBI:49883"/>
    </cofactor>
</comment>
<gene>
    <name evidence="10" type="ORF">L3V18_18485</name>
</gene>
<dbReference type="SMART" id="SM00729">
    <property type="entry name" value="Elp3"/>
    <property type="match status" value="1"/>
</dbReference>
<keyword evidence="2" id="KW-0489">Methyltransferase</keyword>
<dbReference type="PROSITE" id="PS51332">
    <property type="entry name" value="B12_BINDING"/>
    <property type="match status" value="1"/>
</dbReference>
<evidence type="ECO:0000256" key="3">
    <source>
        <dbReference type="ARBA" id="ARBA00022679"/>
    </source>
</evidence>
<evidence type="ECO:0000259" key="8">
    <source>
        <dbReference type="PROSITE" id="PS51332"/>
    </source>
</evidence>
<dbReference type="Pfam" id="PF02310">
    <property type="entry name" value="B12-binding"/>
    <property type="match status" value="1"/>
</dbReference>
<proteinExistence type="predicted"/>
<keyword evidence="6" id="KW-0408">Iron</keyword>
<dbReference type="InterPro" id="IPR007197">
    <property type="entry name" value="rSAM"/>
</dbReference>
<name>A0ABS9HZE1_9GAMM</name>
<evidence type="ECO:0000256" key="7">
    <source>
        <dbReference type="ARBA" id="ARBA00023014"/>
    </source>
</evidence>
<keyword evidence="3" id="KW-0808">Transferase</keyword>
<dbReference type="SUPFAM" id="SSF51395">
    <property type="entry name" value="FMN-linked oxidoreductases"/>
    <property type="match status" value="1"/>
</dbReference>